<comment type="caution">
    <text evidence="2">The sequence shown here is derived from an EMBL/GenBank/DDBJ whole genome shotgun (WGS) entry which is preliminary data.</text>
</comment>
<keyword evidence="1" id="KW-1133">Transmembrane helix</keyword>
<protein>
    <recommendedName>
        <fullName evidence="4">FeS-binding protein</fullName>
    </recommendedName>
</protein>
<feature type="transmembrane region" description="Helical" evidence="1">
    <location>
        <begin position="32"/>
        <end position="52"/>
    </location>
</feature>
<organism evidence="2 3">
    <name type="scientific">Aureicoccus marinus</name>
    <dbReference type="NCBI Taxonomy" id="754435"/>
    <lineage>
        <taxon>Bacteria</taxon>
        <taxon>Pseudomonadati</taxon>
        <taxon>Bacteroidota</taxon>
        <taxon>Flavobacteriia</taxon>
        <taxon>Flavobacteriales</taxon>
        <taxon>Flavobacteriaceae</taxon>
        <taxon>Aureicoccus</taxon>
    </lineage>
</organism>
<keyword evidence="1" id="KW-0472">Membrane</keyword>
<dbReference type="EMBL" id="MQVX01000001">
    <property type="protein sequence ID" value="PQJ14488.1"/>
    <property type="molecule type" value="Genomic_DNA"/>
</dbReference>
<accession>A0A2S7T4H3</accession>
<proteinExistence type="predicted"/>
<reference evidence="3" key="1">
    <citation type="submission" date="2016-11" db="EMBL/GenBank/DDBJ databases">
        <title>Trade-off between light-utilization and light-protection in marine flavobacteria.</title>
        <authorList>
            <person name="Kumagai Y."/>
            <person name="Yoshizawa S."/>
            <person name="Kogure K."/>
        </authorList>
    </citation>
    <scope>NUCLEOTIDE SEQUENCE [LARGE SCALE GENOMIC DNA]</scope>
    <source>
        <strain evidence="3">SG-18</strain>
    </source>
</reference>
<evidence type="ECO:0000313" key="3">
    <source>
        <dbReference type="Proteomes" id="UP000239366"/>
    </source>
</evidence>
<name>A0A2S7T4H3_9FLAO</name>
<evidence type="ECO:0000256" key="1">
    <source>
        <dbReference type="SAM" id="Phobius"/>
    </source>
</evidence>
<gene>
    <name evidence="2" type="ORF">BST99_00830</name>
</gene>
<dbReference type="AlphaFoldDB" id="A0A2S7T4H3"/>
<keyword evidence="3" id="KW-1185">Reference proteome</keyword>
<evidence type="ECO:0000313" key="2">
    <source>
        <dbReference type="EMBL" id="PQJ14488.1"/>
    </source>
</evidence>
<feature type="transmembrane region" description="Helical" evidence="1">
    <location>
        <begin position="72"/>
        <end position="93"/>
    </location>
</feature>
<evidence type="ECO:0008006" key="4">
    <source>
        <dbReference type="Google" id="ProtNLM"/>
    </source>
</evidence>
<sequence>MGVALFPTGFNDSMIDSCHAVRQVGNPIVARIHLISAFCLFVTLSIISLFLFTKSDRPKWQWGPNKKRRNRVYRRSAYVMLTCLALLVGYFSLKGGSLQPYIEGTFVEYFGSPEWLALMDKIDIIFWLETVMLFAFGISWLTKGKIFFKDRRVQIY</sequence>
<feature type="transmembrane region" description="Helical" evidence="1">
    <location>
        <begin position="124"/>
        <end position="142"/>
    </location>
</feature>
<keyword evidence="1" id="KW-0812">Transmembrane</keyword>
<dbReference type="Proteomes" id="UP000239366">
    <property type="component" value="Unassembled WGS sequence"/>
</dbReference>